<name>A0A4U8UII7_STECR</name>
<evidence type="ECO:0000313" key="2">
    <source>
        <dbReference type="Proteomes" id="UP000298663"/>
    </source>
</evidence>
<protein>
    <submittedName>
        <fullName evidence="1">Uncharacterized protein</fullName>
    </submittedName>
</protein>
<comment type="caution">
    <text evidence="1">The sequence shown here is derived from an EMBL/GenBank/DDBJ whole genome shotgun (WGS) entry which is preliminary data.</text>
</comment>
<gene>
    <name evidence="1" type="ORF">L596_000354</name>
</gene>
<dbReference type="EMBL" id="AZBU02000001">
    <property type="protein sequence ID" value="TMS32526.1"/>
    <property type="molecule type" value="Genomic_DNA"/>
</dbReference>
<reference evidence="1 2" key="1">
    <citation type="journal article" date="2015" name="Genome Biol.">
        <title>Comparative genomics of Steinernema reveals deeply conserved gene regulatory networks.</title>
        <authorList>
            <person name="Dillman A.R."/>
            <person name="Macchietto M."/>
            <person name="Porter C.F."/>
            <person name="Rogers A."/>
            <person name="Williams B."/>
            <person name="Antoshechkin I."/>
            <person name="Lee M.M."/>
            <person name="Goodwin Z."/>
            <person name="Lu X."/>
            <person name="Lewis E.E."/>
            <person name="Goodrich-Blair H."/>
            <person name="Stock S.P."/>
            <person name="Adams B.J."/>
            <person name="Sternberg P.W."/>
            <person name="Mortazavi A."/>
        </authorList>
    </citation>
    <scope>NUCLEOTIDE SEQUENCE [LARGE SCALE GENOMIC DNA]</scope>
    <source>
        <strain evidence="1 2">ALL</strain>
    </source>
</reference>
<evidence type="ECO:0000313" key="1">
    <source>
        <dbReference type="EMBL" id="TMS32526.1"/>
    </source>
</evidence>
<reference evidence="1 2" key="2">
    <citation type="journal article" date="2019" name="G3 (Bethesda)">
        <title>Hybrid Assembly of the Genome of the Entomopathogenic Nematode Steinernema carpocapsae Identifies the X-Chromosome.</title>
        <authorList>
            <person name="Serra L."/>
            <person name="Macchietto M."/>
            <person name="Macias-Munoz A."/>
            <person name="McGill C.J."/>
            <person name="Rodriguez I.M."/>
            <person name="Rodriguez B."/>
            <person name="Murad R."/>
            <person name="Mortazavi A."/>
        </authorList>
    </citation>
    <scope>NUCLEOTIDE SEQUENCE [LARGE SCALE GENOMIC DNA]</scope>
    <source>
        <strain evidence="1 2">ALL</strain>
    </source>
</reference>
<proteinExistence type="predicted"/>
<keyword evidence="2" id="KW-1185">Reference proteome</keyword>
<dbReference type="Proteomes" id="UP000298663">
    <property type="component" value="Unassembled WGS sequence"/>
</dbReference>
<organism evidence="1 2">
    <name type="scientific">Steinernema carpocapsae</name>
    <name type="common">Entomopathogenic nematode</name>
    <dbReference type="NCBI Taxonomy" id="34508"/>
    <lineage>
        <taxon>Eukaryota</taxon>
        <taxon>Metazoa</taxon>
        <taxon>Ecdysozoa</taxon>
        <taxon>Nematoda</taxon>
        <taxon>Chromadorea</taxon>
        <taxon>Rhabditida</taxon>
        <taxon>Tylenchina</taxon>
        <taxon>Panagrolaimomorpha</taxon>
        <taxon>Strongyloidoidea</taxon>
        <taxon>Steinernematidae</taxon>
        <taxon>Steinernema</taxon>
    </lineage>
</organism>
<accession>A0A4U8UII7</accession>
<sequence length="84" mass="9498">MCNLLSLKILLKTPENTPLKQAEAQRLQGGWNSHFHPYRILQNGHNFDVKISQWAQRAEQVTFLKIPGSLGSSKCGKLEEPGLR</sequence>
<dbReference type="AlphaFoldDB" id="A0A4U8UII7"/>